<reference evidence="3" key="2">
    <citation type="submission" date="2020-12" db="EMBL/GenBank/DDBJ databases">
        <authorList>
            <person name="Kanost M."/>
        </authorList>
    </citation>
    <scope>NUCLEOTIDE SEQUENCE</scope>
</reference>
<dbReference type="Proteomes" id="UP000791440">
    <property type="component" value="Unassembled WGS sequence"/>
</dbReference>
<dbReference type="GO" id="GO:0046872">
    <property type="term" value="F:metal ion binding"/>
    <property type="evidence" value="ECO:0007669"/>
    <property type="project" value="UniProtKB-KW"/>
</dbReference>
<dbReference type="EMBL" id="JH668561">
    <property type="protein sequence ID" value="KAG6457886.1"/>
    <property type="molecule type" value="Genomic_DNA"/>
</dbReference>
<feature type="binding site" description="axial binding residue" evidence="2">
    <location>
        <position position="345"/>
    </location>
    <ligand>
        <name>heme b</name>
        <dbReference type="ChEBI" id="CHEBI:60344"/>
    </ligand>
    <ligandPart>
        <name>Fe</name>
        <dbReference type="ChEBI" id="CHEBI:18248"/>
    </ligandPart>
</feature>
<name>A0A921ZI44_MANSE</name>
<keyword evidence="2" id="KW-0408">Iron</keyword>
<reference evidence="3" key="1">
    <citation type="journal article" date="2016" name="Insect Biochem. Mol. Biol.">
        <title>Multifaceted biological insights from a draft genome sequence of the tobacco hornworm moth, Manduca sexta.</title>
        <authorList>
            <person name="Kanost M.R."/>
            <person name="Arrese E.L."/>
            <person name="Cao X."/>
            <person name="Chen Y.R."/>
            <person name="Chellapilla S."/>
            <person name="Goldsmith M.R."/>
            <person name="Grosse-Wilde E."/>
            <person name="Heckel D.G."/>
            <person name="Herndon N."/>
            <person name="Jiang H."/>
            <person name="Papanicolaou A."/>
            <person name="Qu J."/>
            <person name="Soulages J.L."/>
            <person name="Vogel H."/>
            <person name="Walters J."/>
            <person name="Waterhouse R.M."/>
            <person name="Ahn S.J."/>
            <person name="Almeida F.C."/>
            <person name="An C."/>
            <person name="Aqrawi P."/>
            <person name="Bretschneider A."/>
            <person name="Bryant W.B."/>
            <person name="Bucks S."/>
            <person name="Chao H."/>
            <person name="Chevignon G."/>
            <person name="Christen J.M."/>
            <person name="Clarke D.F."/>
            <person name="Dittmer N.T."/>
            <person name="Ferguson L.C.F."/>
            <person name="Garavelou S."/>
            <person name="Gordon K.H.J."/>
            <person name="Gunaratna R.T."/>
            <person name="Han Y."/>
            <person name="Hauser F."/>
            <person name="He Y."/>
            <person name="Heidel-Fischer H."/>
            <person name="Hirsh A."/>
            <person name="Hu Y."/>
            <person name="Jiang H."/>
            <person name="Kalra D."/>
            <person name="Klinner C."/>
            <person name="Konig C."/>
            <person name="Kovar C."/>
            <person name="Kroll A.R."/>
            <person name="Kuwar S.S."/>
            <person name="Lee S.L."/>
            <person name="Lehman R."/>
            <person name="Li K."/>
            <person name="Li Z."/>
            <person name="Liang H."/>
            <person name="Lovelace S."/>
            <person name="Lu Z."/>
            <person name="Mansfield J.H."/>
            <person name="McCulloch K.J."/>
            <person name="Mathew T."/>
            <person name="Morton B."/>
            <person name="Muzny D.M."/>
            <person name="Neunemann D."/>
            <person name="Ongeri F."/>
            <person name="Pauchet Y."/>
            <person name="Pu L.L."/>
            <person name="Pyrousis I."/>
            <person name="Rao X.J."/>
            <person name="Redding A."/>
            <person name="Roesel C."/>
            <person name="Sanchez-Gracia A."/>
            <person name="Schaack S."/>
            <person name="Shukla A."/>
            <person name="Tetreau G."/>
            <person name="Wang Y."/>
            <person name="Xiong G.H."/>
            <person name="Traut W."/>
            <person name="Walsh T.K."/>
            <person name="Worley K.C."/>
            <person name="Wu D."/>
            <person name="Wu W."/>
            <person name="Wu Y.Q."/>
            <person name="Zhang X."/>
            <person name="Zou Z."/>
            <person name="Zucker H."/>
            <person name="Briscoe A.D."/>
            <person name="Burmester T."/>
            <person name="Clem R.J."/>
            <person name="Feyereisen R."/>
            <person name="Grimmelikhuijzen C.J.P."/>
            <person name="Hamodrakas S.J."/>
            <person name="Hansson B.S."/>
            <person name="Huguet E."/>
            <person name="Jermiin L.S."/>
            <person name="Lan Q."/>
            <person name="Lehman H.K."/>
            <person name="Lorenzen M."/>
            <person name="Merzendorfer H."/>
            <person name="Michalopoulos I."/>
            <person name="Morton D.B."/>
            <person name="Muthukrishnan S."/>
            <person name="Oakeshott J.G."/>
            <person name="Palmer W."/>
            <person name="Park Y."/>
            <person name="Passarelli A.L."/>
            <person name="Rozas J."/>
            <person name="Schwartz L.M."/>
            <person name="Smith W."/>
            <person name="Southgate A."/>
            <person name="Vilcinskas A."/>
            <person name="Vogt R."/>
            <person name="Wang P."/>
            <person name="Werren J."/>
            <person name="Yu X.Q."/>
            <person name="Zhou J.J."/>
            <person name="Brown S.J."/>
            <person name="Scherer S.E."/>
            <person name="Richards S."/>
            <person name="Blissard G.W."/>
        </authorList>
    </citation>
    <scope>NUCLEOTIDE SEQUENCE</scope>
</reference>
<gene>
    <name evidence="3" type="ORF">O3G_MSEX010549</name>
</gene>
<accession>A0A921ZI44</accession>
<dbReference type="Pfam" id="PF03098">
    <property type="entry name" value="An_peroxidase"/>
    <property type="match status" value="1"/>
</dbReference>
<protein>
    <recommendedName>
        <fullName evidence="5">Peroxidase</fullName>
    </recommendedName>
</protein>
<evidence type="ECO:0000256" key="1">
    <source>
        <dbReference type="ARBA" id="ARBA00022559"/>
    </source>
</evidence>
<dbReference type="AlphaFoldDB" id="A0A921ZI44"/>
<evidence type="ECO:0000256" key="2">
    <source>
        <dbReference type="PIRSR" id="PIRSR619791-2"/>
    </source>
</evidence>
<evidence type="ECO:0008006" key="5">
    <source>
        <dbReference type="Google" id="ProtNLM"/>
    </source>
</evidence>
<dbReference type="PANTHER" id="PTHR11475">
    <property type="entry name" value="OXIDASE/PEROXIDASE"/>
    <property type="match status" value="1"/>
</dbReference>
<dbReference type="PANTHER" id="PTHR11475:SF86">
    <property type="entry name" value="PEROXIDASE"/>
    <property type="match status" value="1"/>
</dbReference>
<evidence type="ECO:0000313" key="3">
    <source>
        <dbReference type="EMBL" id="KAG6457886.1"/>
    </source>
</evidence>
<sequence>MTSYFNFRNCTTDVVLPCDENEPRRLDGTCNNPNYPSAGGYLTPLLRSLSPIFGKNQEPRDSASGEPLPLERKVRKRMLFEGKASDPEYTQLLTYTAAFTFADTGSVHDTMNFLTETTHCCTAEGKNHPMCAPIEIPNDDDTLRYSGIRCLNLTRPKTFQTSKCAAANTEQSRIESNTASYDLSFVYGSNIPIPDYRMNERGMIKYEEEDGSMWPSSEGPHNVTSCMANVVENGEKRCFGVVQGSILPVTLAIVWFYRLHNIIAAELAEINPHWSDDKLFYTARDICIAINNQMNYYEVMPELMGKDLIEKYKLHAKHGGFRDIYDPKKKPQASFDFIYGMRWFHIAQEGTVKLYDEENNYLSSDRATNMSLRVGFFSKDNKFSQITRGAVLQPAGGRDRAVDPDISGLGLGGMQHSTDLTTADLRKGRLFGLQPYVNYLEYCGSKKPTSWKELAQHLGWEYVEQLREIYNDINDVDLLVGLWGEKGGKQGFVPPTLGCLLGEQMYNEIVTDRHWYERPNRPYAFTEAQLKEIRKANYAAFLCTVEPKIKTMTRHPLRRVSALNPLVSCSDIGKWDLRAWQEFEQDC</sequence>
<dbReference type="PROSITE" id="PS50292">
    <property type="entry name" value="PEROXIDASE_3"/>
    <property type="match status" value="1"/>
</dbReference>
<keyword evidence="1" id="KW-0575">Peroxidase</keyword>
<keyword evidence="1" id="KW-0560">Oxidoreductase</keyword>
<comment type="caution">
    <text evidence="3">The sequence shown here is derived from an EMBL/GenBank/DDBJ whole genome shotgun (WGS) entry which is preliminary data.</text>
</comment>
<organism evidence="3 4">
    <name type="scientific">Manduca sexta</name>
    <name type="common">Tobacco hawkmoth</name>
    <name type="synonym">Tobacco hornworm</name>
    <dbReference type="NCBI Taxonomy" id="7130"/>
    <lineage>
        <taxon>Eukaryota</taxon>
        <taxon>Metazoa</taxon>
        <taxon>Ecdysozoa</taxon>
        <taxon>Arthropoda</taxon>
        <taxon>Hexapoda</taxon>
        <taxon>Insecta</taxon>
        <taxon>Pterygota</taxon>
        <taxon>Neoptera</taxon>
        <taxon>Endopterygota</taxon>
        <taxon>Lepidoptera</taxon>
        <taxon>Glossata</taxon>
        <taxon>Ditrysia</taxon>
        <taxon>Bombycoidea</taxon>
        <taxon>Sphingidae</taxon>
        <taxon>Sphinginae</taxon>
        <taxon>Sphingini</taxon>
        <taxon>Manduca</taxon>
    </lineage>
</organism>
<keyword evidence="4" id="KW-1185">Reference proteome</keyword>
<keyword evidence="2" id="KW-0349">Heme</keyword>
<evidence type="ECO:0000313" key="4">
    <source>
        <dbReference type="Proteomes" id="UP000791440"/>
    </source>
</evidence>
<dbReference type="InterPro" id="IPR019791">
    <property type="entry name" value="Haem_peroxidase_animal"/>
</dbReference>
<proteinExistence type="predicted"/>
<dbReference type="GO" id="GO:0004601">
    <property type="term" value="F:peroxidase activity"/>
    <property type="evidence" value="ECO:0007669"/>
    <property type="project" value="UniProtKB-KW"/>
</dbReference>
<keyword evidence="2" id="KW-0479">Metal-binding</keyword>